<dbReference type="Proteomes" id="UP000295083">
    <property type="component" value="Unassembled WGS sequence"/>
</dbReference>
<dbReference type="Pfam" id="PF11807">
    <property type="entry name" value="UstYa"/>
    <property type="match status" value="1"/>
</dbReference>
<organism evidence="5 6">
    <name type="scientific">Colletotrichum spinosum</name>
    <dbReference type="NCBI Taxonomy" id="1347390"/>
    <lineage>
        <taxon>Eukaryota</taxon>
        <taxon>Fungi</taxon>
        <taxon>Dikarya</taxon>
        <taxon>Ascomycota</taxon>
        <taxon>Pezizomycotina</taxon>
        <taxon>Sordariomycetes</taxon>
        <taxon>Hypocreomycetidae</taxon>
        <taxon>Glomerellales</taxon>
        <taxon>Glomerellaceae</taxon>
        <taxon>Colletotrichum</taxon>
        <taxon>Colletotrichum orbiculare species complex</taxon>
    </lineage>
</organism>
<evidence type="ECO:0000313" key="6">
    <source>
        <dbReference type="Proteomes" id="UP000295083"/>
    </source>
</evidence>
<evidence type="ECO:0000313" key="5">
    <source>
        <dbReference type="EMBL" id="TDZ33787.1"/>
    </source>
</evidence>
<dbReference type="AlphaFoldDB" id="A0A4R8Q5L8"/>
<proteinExistence type="inferred from homology"/>
<keyword evidence="6" id="KW-1185">Reference proteome</keyword>
<dbReference type="EMBL" id="QAPG01000059">
    <property type="protein sequence ID" value="TDZ33787.1"/>
    <property type="molecule type" value="Genomic_DNA"/>
</dbReference>
<protein>
    <submittedName>
        <fullName evidence="5">Oxidase ustYa</fullName>
    </submittedName>
</protein>
<sequence length="244" mass="27353">MENKEGSRSSTETTSMDEEKHILLEATGGLEQTTCRPRRSPFSPTRVAIVLLVLSNIALVVALGVILRSQSGTSQPPWMPPQRTAKKLFMYQSVFGGEPDAKSEEMWTKLIPMGKGWINVTADTDELPYSPGMDRSLPKQRALISVFHQLHCLVSQYMARSGYFAARDGDVSTVNTTHLSHCWDYLRQSIMCAGDTTLEWLPPNGVGSTGWGYQHTCRDYEALYIYAEQHRSGDKKVIHENKVL</sequence>
<dbReference type="PANTHER" id="PTHR33365:SF11">
    <property type="entry name" value="TAT PATHWAY SIGNAL SEQUENCE"/>
    <property type="match status" value="1"/>
</dbReference>
<reference evidence="5 6" key="1">
    <citation type="submission" date="2018-11" db="EMBL/GenBank/DDBJ databases">
        <title>Genome sequence and assembly of Colletotrichum spinosum.</title>
        <authorList>
            <person name="Gan P."/>
            <person name="Shirasu K."/>
        </authorList>
    </citation>
    <scope>NUCLEOTIDE SEQUENCE [LARGE SCALE GENOMIC DNA]</scope>
    <source>
        <strain evidence="5 6">CBS 515.97</strain>
    </source>
</reference>
<keyword evidence="4" id="KW-1133">Transmembrane helix</keyword>
<keyword evidence="4" id="KW-0812">Transmembrane</keyword>
<comment type="similarity">
    <text evidence="3">Belongs to the ustYa family.</text>
</comment>
<name>A0A4R8Q5L8_9PEZI</name>
<keyword evidence="2" id="KW-0560">Oxidoreductase</keyword>
<keyword evidence="4" id="KW-0472">Membrane</keyword>
<accession>A0A4R8Q5L8</accession>
<comment type="caution">
    <text evidence="5">The sequence shown here is derived from an EMBL/GenBank/DDBJ whole genome shotgun (WGS) entry which is preliminary data.</text>
</comment>
<evidence type="ECO:0000256" key="2">
    <source>
        <dbReference type="ARBA" id="ARBA00023002"/>
    </source>
</evidence>
<dbReference type="GO" id="GO:0016491">
    <property type="term" value="F:oxidoreductase activity"/>
    <property type="evidence" value="ECO:0007669"/>
    <property type="project" value="UniProtKB-KW"/>
</dbReference>
<gene>
    <name evidence="5" type="primary">ustYa-7</name>
    <name evidence="5" type="ORF">C8035_v010917</name>
</gene>
<dbReference type="GO" id="GO:0043386">
    <property type="term" value="P:mycotoxin biosynthetic process"/>
    <property type="evidence" value="ECO:0007669"/>
    <property type="project" value="InterPro"/>
</dbReference>
<dbReference type="InterPro" id="IPR021765">
    <property type="entry name" value="UstYa-like"/>
</dbReference>
<evidence type="ECO:0000256" key="1">
    <source>
        <dbReference type="ARBA" id="ARBA00004685"/>
    </source>
</evidence>
<feature type="transmembrane region" description="Helical" evidence="4">
    <location>
        <begin position="47"/>
        <end position="67"/>
    </location>
</feature>
<evidence type="ECO:0000256" key="3">
    <source>
        <dbReference type="ARBA" id="ARBA00035112"/>
    </source>
</evidence>
<comment type="pathway">
    <text evidence="1">Mycotoxin biosynthesis.</text>
</comment>
<evidence type="ECO:0000256" key="4">
    <source>
        <dbReference type="SAM" id="Phobius"/>
    </source>
</evidence>
<dbReference type="PANTHER" id="PTHR33365">
    <property type="entry name" value="YALI0B05434P"/>
    <property type="match status" value="1"/>
</dbReference>